<proteinExistence type="predicted"/>
<dbReference type="InterPro" id="IPR032567">
    <property type="entry name" value="RTL1-rel"/>
</dbReference>
<dbReference type="PANTHER" id="PTHR15503:SF45">
    <property type="entry name" value="RNA-DIRECTED DNA POLYMERASE HOMOLOG"/>
    <property type="match status" value="1"/>
</dbReference>
<organism evidence="2 3">
    <name type="scientific">Coffea arabica</name>
    <name type="common">Arabian coffee</name>
    <dbReference type="NCBI Taxonomy" id="13443"/>
    <lineage>
        <taxon>Eukaryota</taxon>
        <taxon>Viridiplantae</taxon>
        <taxon>Streptophyta</taxon>
        <taxon>Embryophyta</taxon>
        <taxon>Tracheophyta</taxon>
        <taxon>Spermatophyta</taxon>
        <taxon>Magnoliopsida</taxon>
        <taxon>eudicotyledons</taxon>
        <taxon>Gunneridae</taxon>
        <taxon>Pentapetalae</taxon>
        <taxon>asterids</taxon>
        <taxon>lamiids</taxon>
        <taxon>Gentianales</taxon>
        <taxon>Rubiaceae</taxon>
        <taxon>Ixoroideae</taxon>
        <taxon>Gardenieae complex</taxon>
        <taxon>Bertiereae - Coffeeae clade</taxon>
        <taxon>Coffeeae</taxon>
        <taxon>Coffea</taxon>
    </lineage>
</organism>
<dbReference type="PANTHER" id="PTHR15503">
    <property type="entry name" value="LDOC1 RELATED"/>
    <property type="match status" value="1"/>
</dbReference>
<keyword evidence="2" id="KW-1185">Reference proteome</keyword>
<dbReference type="Gene3D" id="3.10.10.10">
    <property type="entry name" value="HIV Type 1 Reverse Transcriptase, subunit A, domain 1"/>
    <property type="match status" value="1"/>
</dbReference>
<gene>
    <name evidence="3" type="primary">LOC140005588</name>
</gene>
<sequence length="247" mass="29182">MTNIVERLAERQGPGPINQPGAQDRDDDRALERFLKFAPPKFIGGPDPELAENWLERMTNIFAALNYTEEKKVNFVAFQFESVARTWWDVIMGKWERALTPWTWENFMREFNEKFLPPLIQEKREDEFIKLRQGTFSVAEYEGKFTKFSKYAPDLVTNERKRIWHFVQGLNVEIQEGLAAAQISMFTELKDLLERDFIRESDSPWGTPILFVKKKDGRLCIDYRDLNDVIIKIKYPLPHIDELFDQL</sequence>
<reference evidence="3" key="1">
    <citation type="submission" date="2025-08" db="UniProtKB">
        <authorList>
            <consortium name="RefSeq"/>
        </authorList>
    </citation>
    <scope>IDENTIFICATION</scope>
    <source>
        <tissue evidence="3">Leaves</tissue>
    </source>
</reference>
<dbReference type="SUPFAM" id="SSF56672">
    <property type="entry name" value="DNA/RNA polymerases"/>
    <property type="match status" value="1"/>
</dbReference>
<dbReference type="GeneID" id="140005588"/>
<evidence type="ECO:0000313" key="3">
    <source>
        <dbReference type="RefSeq" id="XP_071902697.1"/>
    </source>
</evidence>
<dbReference type="Pfam" id="PF03732">
    <property type="entry name" value="Retrotrans_gag"/>
    <property type="match status" value="1"/>
</dbReference>
<dbReference type="InterPro" id="IPR043502">
    <property type="entry name" value="DNA/RNA_pol_sf"/>
</dbReference>
<feature type="domain" description="Retrotransposon gag" evidence="1">
    <location>
        <begin position="75"/>
        <end position="171"/>
    </location>
</feature>
<dbReference type="RefSeq" id="XP_071902697.1">
    <property type="nucleotide sequence ID" value="XM_072046596.1"/>
</dbReference>
<evidence type="ECO:0000259" key="1">
    <source>
        <dbReference type="Pfam" id="PF03732"/>
    </source>
</evidence>
<name>A0ABM4U5Y4_COFAR</name>
<accession>A0ABM4U5Y4</accession>
<dbReference type="InterPro" id="IPR005162">
    <property type="entry name" value="Retrotrans_gag_dom"/>
</dbReference>
<dbReference type="Proteomes" id="UP001652660">
    <property type="component" value="Chromosome 4e"/>
</dbReference>
<evidence type="ECO:0000313" key="2">
    <source>
        <dbReference type="Proteomes" id="UP001652660"/>
    </source>
</evidence>
<protein>
    <recommendedName>
        <fullName evidence="1">Retrotransposon gag domain-containing protein</fullName>
    </recommendedName>
</protein>